<dbReference type="GeneID" id="10024336"/>
<dbReference type="InterPro" id="IPR011701">
    <property type="entry name" value="MFS"/>
</dbReference>
<protein>
    <recommendedName>
        <fullName evidence="5">Major facilitator superfamily (MFS) profile domain-containing protein</fullName>
    </recommendedName>
</protein>
<feature type="transmembrane region" description="Helical" evidence="4">
    <location>
        <begin position="326"/>
        <end position="344"/>
    </location>
</feature>
<dbReference type="Proteomes" id="UP000002669">
    <property type="component" value="Unassembled WGS sequence"/>
</dbReference>
<feature type="transmembrane region" description="Helical" evidence="4">
    <location>
        <begin position="186"/>
        <end position="207"/>
    </location>
</feature>
<evidence type="ECO:0000313" key="7">
    <source>
        <dbReference type="Proteomes" id="UP000002669"/>
    </source>
</evidence>
<comment type="similarity">
    <text evidence="2">Belongs to the major facilitator superfamily. Monocarboxylate porter (TC 2.A.1.13) family.</text>
</comment>
<feature type="transmembrane region" description="Helical" evidence="4">
    <location>
        <begin position="295"/>
        <end position="314"/>
    </location>
</feature>
<dbReference type="GO" id="GO:0016020">
    <property type="term" value="C:membrane"/>
    <property type="evidence" value="ECO:0007669"/>
    <property type="project" value="UniProtKB-SubCell"/>
</dbReference>
<dbReference type="RefSeq" id="XP_003169213.1">
    <property type="nucleotide sequence ID" value="XM_003169165.1"/>
</dbReference>
<evidence type="ECO:0000256" key="1">
    <source>
        <dbReference type="ARBA" id="ARBA00004141"/>
    </source>
</evidence>
<dbReference type="Pfam" id="PF07690">
    <property type="entry name" value="MFS_1"/>
    <property type="match status" value="1"/>
</dbReference>
<feature type="transmembrane region" description="Helical" evidence="4">
    <location>
        <begin position="419"/>
        <end position="438"/>
    </location>
</feature>
<dbReference type="CDD" id="cd17352">
    <property type="entry name" value="MFS_MCT_SLC16"/>
    <property type="match status" value="1"/>
</dbReference>
<evidence type="ECO:0000259" key="5">
    <source>
        <dbReference type="PROSITE" id="PS50850"/>
    </source>
</evidence>
<keyword evidence="7" id="KW-1185">Reference proteome</keyword>
<keyword evidence="4" id="KW-0472">Membrane</keyword>
<keyword evidence="4" id="KW-0812">Transmembrane</keyword>
<name>E4V6X0_ARTGP</name>
<dbReference type="PANTHER" id="PTHR11360">
    <property type="entry name" value="MONOCARBOXYLATE TRANSPORTER"/>
    <property type="match status" value="1"/>
</dbReference>
<accession>E4V6X0</accession>
<feature type="transmembrane region" description="Helical" evidence="4">
    <location>
        <begin position="260"/>
        <end position="283"/>
    </location>
</feature>
<feature type="transmembrane region" description="Helical" evidence="4">
    <location>
        <begin position="219"/>
        <end position="239"/>
    </location>
</feature>
<organism evidence="7">
    <name type="scientific">Arthroderma gypseum (strain ATCC MYA-4604 / CBS 118893)</name>
    <name type="common">Microsporum gypseum</name>
    <dbReference type="NCBI Taxonomy" id="535722"/>
    <lineage>
        <taxon>Eukaryota</taxon>
        <taxon>Fungi</taxon>
        <taxon>Dikarya</taxon>
        <taxon>Ascomycota</taxon>
        <taxon>Pezizomycotina</taxon>
        <taxon>Eurotiomycetes</taxon>
        <taxon>Eurotiomycetidae</taxon>
        <taxon>Onygenales</taxon>
        <taxon>Arthrodermataceae</taxon>
        <taxon>Nannizzia</taxon>
    </lineage>
</organism>
<dbReference type="OMA" id="FWGIYTP"/>
<dbReference type="SUPFAM" id="SSF103473">
    <property type="entry name" value="MFS general substrate transporter"/>
    <property type="match status" value="1"/>
</dbReference>
<evidence type="ECO:0000256" key="2">
    <source>
        <dbReference type="ARBA" id="ARBA00006727"/>
    </source>
</evidence>
<dbReference type="HOGENOM" id="CLU_001265_1_1_1"/>
<dbReference type="Gene3D" id="1.20.1250.20">
    <property type="entry name" value="MFS general substrate transporter like domains"/>
    <property type="match status" value="2"/>
</dbReference>
<dbReference type="VEuPathDB" id="FungiDB:MGYG_08757"/>
<keyword evidence="4" id="KW-1133">Transmembrane helix</keyword>
<feature type="transmembrane region" description="Helical" evidence="4">
    <location>
        <begin position="63"/>
        <end position="86"/>
    </location>
</feature>
<feature type="transmembrane region" description="Helical" evidence="4">
    <location>
        <begin position="98"/>
        <end position="117"/>
    </location>
</feature>
<sequence length="447" mass="48250">MGCDIKNPVVQDQAEAALPLPPSGGVAEPDTETDTEVKQEKDRGNVDTETYPEGGLKAWLNMLGAFCAMACTFGWISTFGVFQAYYHTHLLKENTHSQIAWIGGLQAFFICTTGLISGPLVDRYGLKPILVPFSLLALLSVMLTSICKEYYQFILTQGVLGGFSVGMLYTPSISIMGHYFHRRRDLAIAVASAGSPLGGVIFPIALLQMLEHSRIGFGWAVRGVGLIFLFFLCIACATLTPRVTPRRGPHFLSAAFKDPVYVSQLVGYCLVFWGIYTPFFFLPSFAIRHSVSVDWAFYILPIYNTGSFVGRIICGRLTTICGRFNTLLAAILVSAVLMFCWLAATSLAGIIVFAVVFGFSSGAIIGLFPAAVAVTAPQANQIGTYLGMTMGVLGLFCLTSSPMMGAIVTRSGGRYDEAIIFSAVLIVVGGSLIVFARVKHSGWKLVA</sequence>
<proteinExistence type="inferred from homology"/>
<dbReference type="PANTHER" id="PTHR11360:SF281">
    <property type="entry name" value="ASPYRIDONES EFFLUX PROTEIN APDF-RELATED"/>
    <property type="match status" value="1"/>
</dbReference>
<dbReference type="PROSITE" id="PS50850">
    <property type="entry name" value="MFS"/>
    <property type="match status" value="1"/>
</dbReference>
<feature type="region of interest" description="Disordered" evidence="3">
    <location>
        <begin position="13"/>
        <end position="48"/>
    </location>
</feature>
<feature type="transmembrane region" description="Helical" evidence="4">
    <location>
        <begin position="350"/>
        <end position="373"/>
    </location>
</feature>
<feature type="compositionally biased region" description="Basic and acidic residues" evidence="3">
    <location>
        <begin position="35"/>
        <end position="46"/>
    </location>
</feature>
<feature type="transmembrane region" description="Helical" evidence="4">
    <location>
        <begin position="385"/>
        <end position="407"/>
    </location>
</feature>
<feature type="transmembrane region" description="Helical" evidence="4">
    <location>
        <begin position="129"/>
        <end position="146"/>
    </location>
</feature>
<dbReference type="InterPro" id="IPR020846">
    <property type="entry name" value="MFS_dom"/>
</dbReference>
<dbReference type="AlphaFoldDB" id="E4V6X0"/>
<dbReference type="InterPro" id="IPR036259">
    <property type="entry name" value="MFS_trans_sf"/>
</dbReference>
<evidence type="ECO:0000256" key="4">
    <source>
        <dbReference type="SAM" id="Phobius"/>
    </source>
</evidence>
<dbReference type="EMBL" id="DS989831">
    <property type="protein sequence ID" value="EFQ96836.1"/>
    <property type="molecule type" value="Genomic_DNA"/>
</dbReference>
<feature type="domain" description="Major facilitator superfamily (MFS) profile" evidence="5">
    <location>
        <begin position="260"/>
        <end position="447"/>
    </location>
</feature>
<dbReference type="InParanoid" id="E4V6X0"/>
<evidence type="ECO:0000313" key="6">
    <source>
        <dbReference type="EMBL" id="EFQ96836.1"/>
    </source>
</evidence>
<evidence type="ECO:0000256" key="3">
    <source>
        <dbReference type="SAM" id="MobiDB-lite"/>
    </source>
</evidence>
<gene>
    <name evidence="6" type="ORF">MGYG_08757</name>
</gene>
<comment type="subcellular location">
    <subcellularLocation>
        <location evidence="1">Membrane</location>
        <topology evidence="1">Multi-pass membrane protein</topology>
    </subcellularLocation>
</comment>
<dbReference type="GO" id="GO:0022857">
    <property type="term" value="F:transmembrane transporter activity"/>
    <property type="evidence" value="ECO:0007669"/>
    <property type="project" value="InterPro"/>
</dbReference>
<dbReference type="InterPro" id="IPR050327">
    <property type="entry name" value="Proton-linked_MCT"/>
</dbReference>
<feature type="transmembrane region" description="Helical" evidence="4">
    <location>
        <begin position="152"/>
        <end position="174"/>
    </location>
</feature>
<dbReference type="OrthoDB" id="6499973at2759"/>
<reference evidence="7" key="1">
    <citation type="journal article" date="2012" name="MBio">
        <title>Comparative genome analysis of Trichophyton rubrum and related dermatophytes reveals candidate genes involved in infection.</title>
        <authorList>
            <person name="Martinez D.A."/>
            <person name="Oliver B.G."/>
            <person name="Graeser Y."/>
            <person name="Goldberg J.M."/>
            <person name="Li W."/>
            <person name="Martinez-Rossi N.M."/>
            <person name="Monod M."/>
            <person name="Shelest E."/>
            <person name="Barton R.C."/>
            <person name="Birch E."/>
            <person name="Brakhage A.A."/>
            <person name="Chen Z."/>
            <person name="Gurr S.J."/>
            <person name="Heiman D."/>
            <person name="Heitman J."/>
            <person name="Kosti I."/>
            <person name="Rossi A."/>
            <person name="Saif S."/>
            <person name="Samalova M."/>
            <person name="Saunders C.W."/>
            <person name="Shea T."/>
            <person name="Summerbell R.C."/>
            <person name="Xu J."/>
            <person name="Young S."/>
            <person name="Zeng Q."/>
            <person name="Birren B.W."/>
            <person name="Cuomo C.A."/>
            <person name="White T.C."/>
        </authorList>
    </citation>
    <scope>NUCLEOTIDE SEQUENCE [LARGE SCALE GENOMIC DNA]</scope>
    <source>
        <strain evidence="7">ATCC MYA-4604 / CBS 118893</strain>
    </source>
</reference>
<dbReference type="eggNOG" id="KOG2504">
    <property type="taxonomic scope" value="Eukaryota"/>
</dbReference>